<dbReference type="PRINTS" id="PR00455">
    <property type="entry name" value="HTHTETR"/>
</dbReference>
<dbReference type="Proteomes" id="UP001060039">
    <property type="component" value="Chromosome"/>
</dbReference>
<keyword evidence="3" id="KW-0804">Transcription</keyword>
<proteinExistence type="predicted"/>
<dbReference type="PROSITE" id="PS50977">
    <property type="entry name" value="HTH_TETR_2"/>
    <property type="match status" value="1"/>
</dbReference>
<evidence type="ECO:0000256" key="4">
    <source>
        <dbReference type="PROSITE-ProRule" id="PRU00335"/>
    </source>
</evidence>
<sequence length="190" mass="20463">MSAPTEPRRRGAAVETTVLDTTIALLAERGAAITVDDIAAASGVHKTTIYRRFETRERLVAAAIRRLGELEVPPVDASDPRAALEALAVSVAAALRSPRAGNILRAAIAASAATPELVALADEFFRDRYELAREPLQRLVDAGVIRRDLDAIIVWEQIVNPMHVRTLCGRSTGDDAARQLVELAVRGARP</sequence>
<evidence type="ECO:0000259" key="5">
    <source>
        <dbReference type="PROSITE" id="PS50977"/>
    </source>
</evidence>
<reference evidence="6" key="1">
    <citation type="submission" date="2022-07" db="EMBL/GenBank/DDBJ databases">
        <title>Taxonomic analysis of Microcella humidisoli nov. sp., isolated from riverside soil.</title>
        <authorList>
            <person name="Molina K.M."/>
            <person name="Kim S.B."/>
        </authorList>
    </citation>
    <scope>NUCLEOTIDE SEQUENCE</scope>
    <source>
        <strain evidence="6">MMS21-STM10</strain>
    </source>
</reference>
<dbReference type="SUPFAM" id="SSF48498">
    <property type="entry name" value="Tetracyclin repressor-like, C-terminal domain"/>
    <property type="match status" value="1"/>
</dbReference>
<evidence type="ECO:0000256" key="3">
    <source>
        <dbReference type="ARBA" id="ARBA00023163"/>
    </source>
</evidence>
<evidence type="ECO:0000313" key="7">
    <source>
        <dbReference type="Proteomes" id="UP001060039"/>
    </source>
</evidence>
<keyword evidence="2 4" id="KW-0238">DNA-binding</keyword>
<evidence type="ECO:0000256" key="1">
    <source>
        <dbReference type="ARBA" id="ARBA00023015"/>
    </source>
</evidence>
<keyword evidence="7" id="KW-1185">Reference proteome</keyword>
<dbReference type="Gene3D" id="1.10.357.10">
    <property type="entry name" value="Tetracycline Repressor, domain 2"/>
    <property type="match status" value="1"/>
</dbReference>
<dbReference type="SUPFAM" id="SSF46689">
    <property type="entry name" value="Homeodomain-like"/>
    <property type="match status" value="1"/>
</dbReference>
<protein>
    <submittedName>
        <fullName evidence="6">TetR/AcrR family transcriptional regulator</fullName>
    </submittedName>
</protein>
<dbReference type="EMBL" id="CP101497">
    <property type="protein sequence ID" value="UTT63166.1"/>
    <property type="molecule type" value="Genomic_DNA"/>
</dbReference>
<name>A0ABY5FXW6_9MICO</name>
<dbReference type="PANTHER" id="PTHR30055:SF148">
    <property type="entry name" value="TETR-FAMILY TRANSCRIPTIONAL REGULATOR"/>
    <property type="match status" value="1"/>
</dbReference>
<dbReference type="InterPro" id="IPR036271">
    <property type="entry name" value="Tet_transcr_reg_TetR-rel_C_sf"/>
</dbReference>
<dbReference type="InterPro" id="IPR011075">
    <property type="entry name" value="TetR_C"/>
</dbReference>
<evidence type="ECO:0000256" key="2">
    <source>
        <dbReference type="ARBA" id="ARBA00023125"/>
    </source>
</evidence>
<keyword evidence="1" id="KW-0805">Transcription regulation</keyword>
<dbReference type="Pfam" id="PF16859">
    <property type="entry name" value="TetR_C_11"/>
    <property type="match status" value="1"/>
</dbReference>
<dbReference type="PANTHER" id="PTHR30055">
    <property type="entry name" value="HTH-TYPE TRANSCRIPTIONAL REGULATOR RUTR"/>
    <property type="match status" value="1"/>
</dbReference>
<dbReference type="Gene3D" id="1.10.10.60">
    <property type="entry name" value="Homeodomain-like"/>
    <property type="match status" value="1"/>
</dbReference>
<gene>
    <name evidence="6" type="ORF">NNL39_03380</name>
</gene>
<evidence type="ECO:0000313" key="6">
    <source>
        <dbReference type="EMBL" id="UTT63166.1"/>
    </source>
</evidence>
<dbReference type="InterPro" id="IPR001647">
    <property type="entry name" value="HTH_TetR"/>
</dbReference>
<organism evidence="6 7">
    <name type="scientific">Microcella humidisoli</name>
    <dbReference type="NCBI Taxonomy" id="2963406"/>
    <lineage>
        <taxon>Bacteria</taxon>
        <taxon>Bacillati</taxon>
        <taxon>Actinomycetota</taxon>
        <taxon>Actinomycetes</taxon>
        <taxon>Micrococcales</taxon>
        <taxon>Microbacteriaceae</taxon>
        <taxon>Microcella</taxon>
    </lineage>
</organism>
<dbReference type="Pfam" id="PF00440">
    <property type="entry name" value="TetR_N"/>
    <property type="match status" value="1"/>
</dbReference>
<feature type="DNA-binding region" description="H-T-H motif" evidence="4">
    <location>
        <begin position="34"/>
        <end position="53"/>
    </location>
</feature>
<dbReference type="RefSeq" id="WP_255160299.1">
    <property type="nucleotide sequence ID" value="NZ_CP101497.1"/>
</dbReference>
<accession>A0ABY5FXW6</accession>
<dbReference type="InterPro" id="IPR009057">
    <property type="entry name" value="Homeodomain-like_sf"/>
</dbReference>
<dbReference type="InterPro" id="IPR050109">
    <property type="entry name" value="HTH-type_TetR-like_transc_reg"/>
</dbReference>
<feature type="domain" description="HTH tetR-type" evidence="5">
    <location>
        <begin position="12"/>
        <end position="71"/>
    </location>
</feature>